<dbReference type="GO" id="GO:0008137">
    <property type="term" value="F:NADH dehydrogenase (ubiquinone) activity"/>
    <property type="evidence" value="ECO:0007669"/>
    <property type="project" value="InterPro"/>
</dbReference>
<feature type="transmembrane region" description="Helical" evidence="3">
    <location>
        <begin position="56"/>
        <end position="73"/>
    </location>
</feature>
<feature type="transmembrane region" description="Helical" evidence="3">
    <location>
        <begin position="128"/>
        <end position="151"/>
    </location>
</feature>
<dbReference type="GO" id="GO:0015990">
    <property type="term" value="P:electron transport coupled proton transport"/>
    <property type="evidence" value="ECO:0007669"/>
    <property type="project" value="TreeGrafter"/>
</dbReference>
<dbReference type="GO" id="GO:0042773">
    <property type="term" value="P:ATP synthesis coupled electron transport"/>
    <property type="evidence" value="ECO:0007669"/>
    <property type="project" value="InterPro"/>
</dbReference>
<dbReference type="AlphaFoldDB" id="A0A2W5EIQ2"/>
<evidence type="ECO:0000313" key="5">
    <source>
        <dbReference type="EMBL" id="PZP41447.1"/>
    </source>
</evidence>
<dbReference type="InterPro" id="IPR003918">
    <property type="entry name" value="NADH_UbQ_OxRdtase"/>
</dbReference>
<evidence type="ECO:0000313" key="6">
    <source>
        <dbReference type="Proteomes" id="UP000249645"/>
    </source>
</evidence>
<comment type="subcellular location">
    <subcellularLocation>
        <location evidence="1">Endomembrane system</location>
        <topology evidence="1">Multi-pass membrane protein</topology>
    </subcellularLocation>
    <subcellularLocation>
        <location evidence="2">Membrane</location>
        <topology evidence="2">Multi-pass membrane protein</topology>
    </subcellularLocation>
</comment>
<dbReference type="GO" id="GO:0012505">
    <property type="term" value="C:endomembrane system"/>
    <property type="evidence" value="ECO:0007669"/>
    <property type="project" value="UniProtKB-SubCell"/>
</dbReference>
<sequence length="208" mass="22910">MIGFSVFGILYASLIAIRTDDMKRLVAYSSIAHIGLMCAAIFTRTDYGLQGALLQLFNHGINVIGLWLVINVIEQQLGTRKFSELGGLAQKSPTLAIFFCILVFANVALPLTNAFVGEFLMFLGIFKYNVWMAVFAGISIILSAVYSLWMMQKVFYGPISPKVEMATNTDKSLHFSLVIIVLLVIVGGVYPQPLLDLVKDTVHAVLVK</sequence>
<dbReference type="EMBL" id="QFOI01000517">
    <property type="protein sequence ID" value="PZP41447.1"/>
    <property type="molecule type" value="Genomic_DNA"/>
</dbReference>
<comment type="caution">
    <text evidence="5">The sequence shown here is derived from an EMBL/GenBank/DDBJ whole genome shotgun (WGS) entry which is preliminary data.</text>
</comment>
<accession>A0A2W5EIQ2</accession>
<dbReference type="PRINTS" id="PR01437">
    <property type="entry name" value="NUOXDRDTASE4"/>
</dbReference>
<dbReference type="GO" id="GO:0003954">
    <property type="term" value="F:NADH dehydrogenase activity"/>
    <property type="evidence" value="ECO:0007669"/>
    <property type="project" value="TreeGrafter"/>
</dbReference>
<organism evidence="5 6">
    <name type="scientific">Pseudopedobacter saltans</name>
    <dbReference type="NCBI Taxonomy" id="151895"/>
    <lineage>
        <taxon>Bacteria</taxon>
        <taxon>Pseudomonadati</taxon>
        <taxon>Bacteroidota</taxon>
        <taxon>Sphingobacteriia</taxon>
        <taxon>Sphingobacteriales</taxon>
        <taxon>Sphingobacteriaceae</taxon>
        <taxon>Pseudopedobacter</taxon>
    </lineage>
</organism>
<feature type="transmembrane region" description="Helical" evidence="3">
    <location>
        <begin position="94"/>
        <end position="116"/>
    </location>
</feature>
<reference evidence="5 6" key="1">
    <citation type="submission" date="2017-11" db="EMBL/GenBank/DDBJ databases">
        <title>Infants hospitalized years apart are colonized by the same room-sourced microbial strains.</title>
        <authorList>
            <person name="Brooks B."/>
            <person name="Olm M.R."/>
            <person name="Firek B.A."/>
            <person name="Baker R."/>
            <person name="Thomas B.C."/>
            <person name="Morowitz M.J."/>
            <person name="Banfield J.F."/>
        </authorList>
    </citation>
    <scope>NUCLEOTIDE SEQUENCE [LARGE SCALE GENOMIC DNA]</scope>
    <source>
        <strain evidence="5">S2_009_000_R2_76</strain>
    </source>
</reference>
<dbReference type="InterPro" id="IPR001750">
    <property type="entry name" value="ND/Mrp_TM"/>
</dbReference>
<keyword evidence="3" id="KW-0472">Membrane</keyword>
<protein>
    <recommendedName>
        <fullName evidence="4">NADH:quinone oxidoreductase/Mrp antiporter transmembrane domain-containing protein</fullName>
    </recommendedName>
</protein>
<dbReference type="PANTHER" id="PTHR43507">
    <property type="entry name" value="NADH-UBIQUINONE OXIDOREDUCTASE CHAIN 4"/>
    <property type="match status" value="1"/>
</dbReference>
<proteinExistence type="predicted"/>
<evidence type="ECO:0000256" key="2">
    <source>
        <dbReference type="RuleBase" id="RU000320"/>
    </source>
</evidence>
<gene>
    <name evidence="5" type="ORF">DI598_18210</name>
</gene>
<evidence type="ECO:0000259" key="4">
    <source>
        <dbReference type="Pfam" id="PF00361"/>
    </source>
</evidence>
<dbReference type="PANTHER" id="PTHR43507:SF1">
    <property type="entry name" value="NADH-UBIQUINONE OXIDOREDUCTASE CHAIN 4"/>
    <property type="match status" value="1"/>
</dbReference>
<name>A0A2W5EIQ2_9SPHI</name>
<dbReference type="GO" id="GO:0016020">
    <property type="term" value="C:membrane"/>
    <property type="evidence" value="ECO:0007669"/>
    <property type="project" value="UniProtKB-SubCell"/>
</dbReference>
<dbReference type="Pfam" id="PF00361">
    <property type="entry name" value="Proton_antipo_M"/>
    <property type="match status" value="1"/>
</dbReference>
<feature type="transmembrane region" description="Helical" evidence="3">
    <location>
        <begin position="172"/>
        <end position="190"/>
    </location>
</feature>
<feature type="domain" description="NADH:quinone oxidoreductase/Mrp antiporter transmembrane" evidence="4">
    <location>
        <begin position="5"/>
        <end position="140"/>
    </location>
</feature>
<keyword evidence="3" id="KW-1133">Transmembrane helix</keyword>
<keyword evidence="2 3" id="KW-0812">Transmembrane</keyword>
<dbReference type="GO" id="GO:0048039">
    <property type="term" value="F:ubiquinone binding"/>
    <property type="evidence" value="ECO:0007669"/>
    <property type="project" value="TreeGrafter"/>
</dbReference>
<feature type="transmembrane region" description="Helical" evidence="3">
    <location>
        <begin position="25"/>
        <end position="44"/>
    </location>
</feature>
<evidence type="ECO:0000256" key="1">
    <source>
        <dbReference type="ARBA" id="ARBA00004127"/>
    </source>
</evidence>
<dbReference type="Proteomes" id="UP000249645">
    <property type="component" value="Unassembled WGS sequence"/>
</dbReference>
<evidence type="ECO:0000256" key="3">
    <source>
        <dbReference type="SAM" id="Phobius"/>
    </source>
</evidence>